<dbReference type="GO" id="GO:0005975">
    <property type="term" value="P:carbohydrate metabolic process"/>
    <property type="evidence" value="ECO:0007669"/>
    <property type="project" value="InterPro"/>
</dbReference>
<evidence type="ECO:0000256" key="3">
    <source>
        <dbReference type="PIRSR" id="PIRSR001359-3"/>
    </source>
</evidence>
<feature type="binding site" evidence="3">
    <location>
        <position position="206"/>
    </location>
    <ligand>
        <name>Zn(2+)</name>
        <dbReference type="ChEBI" id="CHEBI:29105"/>
        <label>1</label>
        <note>catalytic</note>
    </ligand>
</feature>
<comment type="caution">
    <text evidence="4">The sequence shown here is derived from an EMBL/GenBank/DDBJ whole genome shotgun (WGS) entry which is preliminary data.</text>
</comment>
<feature type="active site" description="Proton donor" evidence="1">
    <location>
        <position position="81"/>
    </location>
</feature>
<dbReference type="EC" id="4.1.2.40" evidence="4"/>
<feature type="binding site" evidence="2">
    <location>
        <position position="179"/>
    </location>
    <ligand>
        <name>dihydroxyacetone phosphate</name>
        <dbReference type="ChEBI" id="CHEBI:57642"/>
    </ligand>
</feature>
<feature type="binding site" evidence="3">
    <location>
        <position position="82"/>
    </location>
    <ligand>
        <name>Zn(2+)</name>
        <dbReference type="ChEBI" id="CHEBI:29105"/>
        <label>1</label>
        <note>catalytic</note>
    </ligand>
</feature>
<dbReference type="PANTHER" id="PTHR30304">
    <property type="entry name" value="D-TAGATOSE-1,6-BISPHOSPHATE ALDOLASE"/>
    <property type="match status" value="1"/>
</dbReference>
<dbReference type="STRING" id="520767.ATZ99_07290"/>
<dbReference type="EMBL" id="LOHZ01000023">
    <property type="protein sequence ID" value="KYO66912.1"/>
    <property type="molecule type" value="Genomic_DNA"/>
</dbReference>
<dbReference type="Proteomes" id="UP000075737">
    <property type="component" value="Unassembled WGS sequence"/>
</dbReference>
<organism evidence="4 5">
    <name type="scientific">Thermovenabulum gondwanense</name>
    <dbReference type="NCBI Taxonomy" id="520767"/>
    <lineage>
        <taxon>Bacteria</taxon>
        <taxon>Bacillati</taxon>
        <taxon>Bacillota</taxon>
        <taxon>Clostridia</taxon>
        <taxon>Thermosediminibacterales</taxon>
        <taxon>Thermosediminibacteraceae</taxon>
        <taxon>Thermovenabulum</taxon>
    </lineage>
</organism>
<feature type="binding site" evidence="3">
    <location>
        <position position="103"/>
    </location>
    <ligand>
        <name>Zn(2+)</name>
        <dbReference type="ChEBI" id="CHEBI:29105"/>
        <label>2</label>
    </ligand>
</feature>
<keyword evidence="4" id="KW-0456">Lyase</keyword>
<dbReference type="PROSITE" id="PS00602">
    <property type="entry name" value="ALDOLASE_CLASS_II_1"/>
    <property type="match status" value="1"/>
</dbReference>
<name>A0A162MQ02_9FIRM</name>
<evidence type="ECO:0000313" key="5">
    <source>
        <dbReference type="Proteomes" id="UP000075737"/>
    </source>
</evidence>
<feature type="binding site" evidence="3">
    <location>
        <position position="178"/>
    </location>
    <ligand>
        <name>Zn(2+)</name>
        <dbReference type="ChEBI" id="CHEBI:29105"/>
        <label>1</label>
        <note>catalytic</note>
    </ligand>
</feature>
<sequence length="277" mass="30710">MKYSLSSILNKAKKRKYAIGAFNVYNYETIKGVIESAVELKIPAIVAFGERYLENMDFNTVSGIVNTISEDVEVPIVLHLDHCKSFENIVRAIKAGFCSVMFDGSSLPLEENIKRTKEVVKIAHAAGVSVEAELGSLSSGDFSNEENSDEIYTNPEEAKIFVKETNVDALAVSIGTVHGLYKGEPKINIDILKKIASLVDIPLVLHGGSGTPEVTLKECIKNGICKINVNTEISVYTVERLRNILSEKNYHLSRISLLEVNFVKDVVKKYMKIFYSV</sequence>
<evidence type="ECO:0000256" key="1">
    <source>
        <dbReference type="PIRSR" id="PIRSR001359-1"/>
    </source>
</evidence>
<feature type="binding site" evidence="3">
    <location>
        <position position="133"/>
    </location>
    <ligand>
        <name>Zn(2+)</name>
        <dbReference type="ChEBI" id="CHEBI:29105"/>
        <label>2</label>
    </ligand>
</feature>
<dbReference type="Pfam" id="PF01116">
    <property type="entry name" value="F_bP_aldolase"/>
    <property type="match status" value="1"/>
</dbReference>
<keyword evidence="3" id="KW-0862">Zinc</keyword>
<dbReference type="CDD" id="cd00947">
    <property type="entry name" value="TBP_aldolase_IIB"/>
    <property type="match status" value="1"/>
</dbReference>
<feature type="binding site" evidence="2">
    <location>
        <begin position="207"/>
        <end position="209"/>
    </location>
    <ligand>
        <name>dihydroxyacetone phosphate</name>
        <dbReference type="ChEBI" id="CHEBI:57642"/>
    </ligand>
</feature>
<comment type="cofactor">
    <cofactor evidence="3">
        <name>Zn(2+)</name>
        <dbReference type="ChEBI" id="CHEBI:29105"/>
    </cofactor>
    <text evidence="3">Binds 2 Zn(2+) ions per subunit. One is catalytic and the other provides a structural contribution.</text>
</comment>
<dbReference type="Gene3D" id="3.20.20.70">
    <property type="entry name" value="Aldolase class I"/>
    <property type="match status" value="1"/>
</dbReference>
<keyword evidence="3" id="KW-0479">Metal-binding</keyword>
<dbReference type="PATRIC" id="fig|520767.4.peg.813"/>
<gene>
    <name evidence="4" type="primary">gatY</name>
    <name evidence="4" type="ORF">ATZ99_07290</name>
</gene>
<dbReference type="GO" id="GO:0008270">
    <property type="term" value="F:zinc ion binding"/>
    <property type="evidence" value="ECO:0007669"/>
    <property type="project" value="InterPro"/>
</dbReference>
<dbReference type="OrthoDB" id="9803995at2"/>
<protein>
    <submittedName>
        <fullName evidence="4">D-tagatose-1,6-bisphosphate aldolase subunit GatY</fullName>
        <ecNumber evidence="4">4.1.2.40</ecNumber>
    </submittedName>
</protein>
<keyword evidence="5" id="KW-1185">Reference proteome</keyword>
<proteinExistence type="predicted"/>
<accession>A0A162MQ02</accession>
<dbReference type="InterPro" id="IPR000771">
    <property type="entry name" value="FBA_II"/>
</dbReference>
<evidence type="ECO:0000313" key="4">
    <source>
        <dbReference type="EMBL" id="KYO66912.1"/>
    </source>
</evidence>
<dbReference type="GO" id="GO:0009025">
    <property type="term" value="F:tagatose-bisphosphate aldolase activity"/>
    <property type="evidence" value="ECO:0007669"/>
    <property type="project" value="UniProtKB-EC"/>
</dbReference>
<dbReference type="RefSeq" id="WP_068747889.1">
    <property type="nucleotide sequence ID" value="NZ_LOHZ01000023.1"/>
</dbReference>
<dbReference type="InterPro" id="IPR050246">
    <property type="entry name" value="Class_II_FBP_aldolase"/>
</dbReference>
<evidence type="ECO:0000256" key="2">
    <source>
        <dbReference type="PIRSR" id="PIRSR001359-2"/>
    </source>
</evidence>
<dbReference type="SUPFAM" id="SSF51569">
    <property type="entry name" value="Aldolase"/>
    <property type="match status" value="1"/>
</dbReference>
<dbReference type="PANTHER" id="PTHR30304:SF0">
    <property type="entry name" value="D-TAGATOSE-1,6-BISPHOSPHATE ALDOLASE SUBUNIT GATY-RELATED"/>
    <property type="match status" value="1"/>
</dbReference>
<dbReference type="NCBIfam" id="TIGR00167">
    <property type="entry name" value="cbbA"/>
    <property type="match status" value="1"/>
</dbReference>
<dbReference type="InterPro" id="IPR013785">
    <property type="entry name" value="Aldolase_TIM"/>
</dbReference>
<reference evidence="4 5" key="1">
    <citation type="submission" date="2015-12" db="EMBL/GenBank/DDBJ databases">
        <title>Draft genome of Thermovenabulum gondwanense isolated from a red thermophilic microbial mat colonisisng an outflow channel of a bore well.</title>
        <authorList>
            <person name="Patel B.K."/>
        </authorList>
    </citation>
    <scope>NUCLEOTIDE SEQUENCE [LARGE SCALE GENOMIC DNA]</scope>
    <source>
        <strain evidence="4 5">R270</strain>
    </source>
</reference>
<dbReference type="AlphaFoldDB" id="A0A162MQ02"/>
<feature type="binding site" evidence="2">
    <location>
        <begin position="228"/>
        <end position="231"/>
    </location>
    <ligand>
        <name>dihydroxyacetone phosphate</name>
        <dbReference type="ChEBI" id="CHEBI:57642"/>
    </ligand>
</feature>
<dbReference type="PIRSF" id="PIRSF001359">
    <property type="entry name" value="F_bP_aldolase_II"/>
    <property type="match status" value="1"/>
</dbReference>